<evidence type="ECO:0000259" key="9">
    <source>
        <dbReference type="PROSITE" id="PS52048"/>
    </source>
</evidence>
<proteinExistence type="inferred from homology"/>
<evidence type="ECO:0000256" key="6">
    <source>
        <dbReference type="ARBA" id="ARBA00022807"/>
    </source>
</evidence>
<dbReference type="PRINTS" id="PR00707">
    <property type="entry name" value="UBCTHYDRLASE"/>
</dbReference>
<dbReference type="Gene3D" id="3.40.532.10">
    <property type="entry name" value="Peptidase C12, ubiquitin carboxyl-terminal hydrolase"/>
    <property type="match status" value="1"/>
</dbReference>
<dbReference type="PANTHER" id="PTHR10589">
    <property type="entry name" value="UBIQUITIN CARBOXYL-TERMINAL HYDROLASE"/>
    <property type="match status" value="1"/>
</dbReference>
<keyword evidence="3 7" id="KW-0645">Protease</keyword>
<evidence type="ECO:0000313" key="11">
    <source>
        <dbReference type="Proteomes" id="UP000030653"/>
    </source>
</evidence>
<dbReference type="GO" id="GO:0016579">
    <property type="term" value="P:protein deubiquitination"/>
    <property type="evidence" value="ECO:0007669"/>
    <property type="project" value="TreeGrafter"/>
</dbReference>
<dbReference type="MEROPS" id="C12.002"/>
<dbReference type="InterPro" id="IPR001578">
    <property type="entry name" value="Peptidase_C12_UCH"/>
</dbReference>
<dbReference type="HOGENOM" id="CLU_054406_0_2_1"/>
<gene>
    <name evidence="10" type="ORF">DACRYDRAFT_107075</name>
</gene>
<evidence type="ECO:0000256" key="3">
    <source>
        <dbReference type="ARBA" id="ARBA00022670"/>
    </source>
</evidence>
<accession>M5GD51</accession>
<protein>
    <recommendedName>
        <fullName evidence="8">Ubiquitin carboxyl-terminal hydrolase</fullName>
        <ecNumber evidence="8">3.4.19.12</ecNumber>
    </recommendedName>
</protein>
<evidence type="ECO:0000256" key="7">
    <source>
        <dbReference type="PROSITE-ProRule" id="PRU01393"/>
    </source>
</evidence>
<dbReference type="InterPro" id="IPR038765">
    <property type="entry name" value="Papain-like_cys_pep_sf"/>
</dbReference>
<dbReference type="OMA" id="AQTYSKH"/>
<feature type="active site" description="Nucleophile" evidence="7">
    <location>
        <position position="108"/>
    </location>
</feature>
<feature type="active site" description="Proton donor" evidence="7">
    <location>
        <position position="199"/>
    </location>
</feature>
<dbReference type="GO" id="GO:0006511">
    <property type="term" value="P:ubiquitin-dependent protein catabolic process"/>
    <property type="evidence" value="ECO:0007669"/>
    <property type="project" value="UniProtKB-UniRule"/>
</dbReference>
<comment type="catalytic activity">
    <reaction evidence="1 7 8">
        <text>Thiol-dependent hydrolysis of ester, thioester, amide, peptide and isopeptide bonds formed by the C-terminal Gly of ubiquitin (a 76-residue protein attached to proteins as an intracellular targeting signal).</text>
        <dbReference type="EC" id="3.4.19.12"/>
    </reaction>
</comment>
<dbReference type="GeneID" id="63683461"/>
<evidence type="ECO:0000256" key="5">
    <source>
        <dbReference type="ARBA" id="ARBA00022801"/>
    </source>
</evidence>
<dbReference type="SUPFAM" id="SSF54001">
    <property type="entry name" value="Cysteine proteinases"/>
    <property type="match status" value="1"/>
</dbReference>
<dbReference type="AlphaFoldDB" id="M5GD51"/>
<organism evidence="10 11">
    <name type="scientific">Dacryopinax primogenitus (strain DJM 731)</name>
    <name type="common">Brown rot fungus</name>
    <dbReference type="NCBI Taxonomy" id="1858805"/>
    <lineage>
        <taxon>Eukaryota</taxon>
        <taxon>Fungi</taxon>
        <taxon>Dikarya</taxon>
        <taxon>Basidiomycota</taxon>
        <taxon>Agaricomycotina</taxon>
        <taxon>Dacrymycetes</taxon>
        <taxon>Dacrymycetales</taxon>
        <taxon>Dacrymycetaceae</taxon>
        <taxon>Dacryopinax</taxon>
    </lineage>
</organism>
<dbReference type="Pfam" id="PF01088">
    <property type="entry name" value="Peptidase_C12"/>
    <property type="match status" value="1"/>
</dbReference>
<evidence type="ECO:0000256" key="1">
    <source>
        <dbReference type="ARBA" id="ARBA00000707"/>
    </source>
</evidence>
<dbReference type="InterPro" id="IPR036959">
    <property type="entry name" value="Peptidase_C12_UCH_sf"/>
</dbReference>
<feature type="domain" description="UCH catalytic" evidence="9">
    <location>
        <begin position="16"/>
        <end position="263"/>
    </location>
</feature>
<keyword evidence="5 7" id="KW-0378">Hydrolase</keyword>
<keyword evidence="6 7" id="KW-0788">Thiol protease</keyword>
<comment type="similarity">
    <text evidence="2 7 8">Belongs to the peptidase C12 family.</text>
</comment>
<dbReference type="STRING" id="1858805.M5GD51"/>
<sequence>MATNDGHPQSEYQKKHYVPLESDPDVFTNLIHNLGASRSLGFVDVLSLTDPDLLAFVPRPVLALILVFPDFGDYAVRYAKDQANILEYEGCGEGEEVVWFQQTIGNACGLYAILHAVCNGKARGDIDVHPFPSYRSYHLMHLPEPDSPLARLLQQVIPLPPTARARALESSTELEAAHRAAALQGQTAPPDAEDEVDHHYICFVRSAKNGHLYQMDGMLKGPVDLGQAGVGDLMSEEVRRVVGQFLETGEDGVVGFSLLALVENQE</sequence>
<keyword evidence="11" id="KW-1185">Reference proteome</keyword>
<dbReference type="Proteomes" id="UP000030653">
    <property type="component" value="Unassembled WGS sequence"/>
</dbReference>
<dbReference type="OrthoDB" id="427186at2759"/>
<evidence type="ECO:0000256" key="4">
    <source>
        <dbReference type="ARBA" id="ARBA00022786"/>
    </source>
</evidence>
<dbReference type="PROSITE" id="PS52048">
    <property type="entry name" value="UCH_DOMAIN"/>
    <property type="match status" value="1"/>
</dbReference>
<dbReference type="EMBL" id="JH795862">
    <property type="protein sequence ID" value="EJU02138.1"/>
    <property type="molecule type" value="Genomic_DNA"/>
</dbReference>
<evidence type="ECO:0000313" key="10">
    <source>
        <dbReference type="EMBL" id="EJU02138.1"/>
    </source>
</evidence>
<evidence type="ECO:0000256" key="2">
    <source>
        <dbReference type="ARBA" id="ARBA00009326"/>
    </source>
</evidence>
<feature type="site" description="Transition state stabilizer" evidence="7">
    <location>
        <position position="102"/>
    </location>
</feature>
<name>M5GD51_DACPD</name>
<reference evidence="10 11" key="1">
    <citation type="journal article" date="2012" name="Science">
        <title>The Paleozoic origin of enzymatic lignin decomposition reconstructed from 31 fungal genomes.</title>
        <authorList>
            <person name="Floudas D."/>
            <person name="Binder M."/>
            <person name="Riley R."/>
            <person name="Barry K."/>
            <person name="Blanchette R.A."/>
            <person name="Henrissat B."/>
            <person name="Martinez A.T."/>
            <person name="Otillar R."/>
            <person name="Spatafora J.W."/>
            <person name="Yadav J.S."/>
            <person name="Aerts A."/>
            <person name="Benoit I."/>
            <person name="Boyd A."/>
            <person name="Carlson A."/>
            <person name="Copeland A."/>
            <person name="Coutinho P.M."/>
            <person name="de Vries R.P."/>
            <person name="Ferreira P."/>
            <person name="Findley K."/>
            <person name="Foster B."/>
            <person name="Gaskell J."/>
            <person name="Glotzer D."/>
            <person name="Gorecki P."/>
            <person name="Heitman J."/>
            <person name="Hesse C."/>
            <person name="Hori C."/>
            <person name="Igarashi K."/>
            <person name="Jurgens J.A."/>
            <person name="Kallen N."/>
            <person name="Kersten P."/>
            <person name="Kohler A."/>
            <person name="Kuees U."/>
            <person name="Kumar T.K.A."/>
            <person name="Kuo A."/>
            <person name="LaButti K."/>
            <person name="Larrondo L.F."/>
            <person name="Lindquist E."/>
            <person name="Ling A."/>
            <person name="Lombard V."/>
            <person name="Lucas S."/>
            <person name="Lundell T."/>
            <person name="Martin R."/>
            <person name="McLaughlin D.J."/>
            <person name="Morgenstern I."/>
            <person name="Morin E."/>
            <person name="Murat C."/>
            <person name="Nagy L.G."/>
            <person name="Nolan M."/>
            <person name="Ohm R.A."/>
            <person name="Patyshakuliyeva A."/>
            <person name="Rokas A."/>
            <person name="Ruiz-Duenas F.J."/>
            <person name="Sabat G."/>
            <person name="Salamov A."/>
            <person name="Samejima M."/>
            <person name="Schmutz J."/>
            <person name="Slot J.C."/>
            <person name="St John F."/>
            <person name="Stenlid J."/>
            <person name="Sun H."/>
            <person name="Sun S."/>
            <person name="Syed K."/>
            <person name="Tsang A."/>
            <person name="Wiebenga A."/>
            <person name="Young D."/>
            <person name="Pisabarro A."/>
            <person name="Eastwood D.C."/>
            <person name="Martin F."/>
            <person name="Cullen D."/>
            <person name="Grigoriev I.V."/>
            <person name="Hibbett D.S."/>
        </authorList>
    </citation>
    <scope>NUCLEOTIDE SEQUENCE [LARGE SCALE GENOMIC DNA]</scope>
    <source>
        <strain evidence="10 11">DJM-731 SS1</strain>
    </source>
</reference>
<dbReference type="CDD" id="cd09616">
    <property type="entry name" value="Peptidase_C12_UCH_L1_L3"/>
    <property type="match status" value="1"/>
</dbReference>
<evidence type="ECO:0000256" key="8">
    <source>
        <dbReference type="RuleBase" id="RU361215"/>
    </source>
</evidence>
<dbReference type="EC" id="3.4.19.12" evidence="8"/>
<dbReference type="GO" id="GO:0004843">
    <property type="term" value="F:cysteine-type deubiquitinase activity"/>
    <property type="evidence" value="ECO:0007669"/>
    <property type="project" value="UniProtKB-UniRule"/>
</dbReference>
<dbReference type="GO" id="GO:0005737">
    <property type="term" value="C:cytoplasm"/>
    <property type="evidence" value="ECO:0007669"/>
    <property type="project" value="TreeGrafter"/>
</dbReference>
<feature type="site" description="Important for enzyme activity" evidence="7">
    <location>
        <position position="216"/>
    </location>
</feature>
<keyword evidence="4 7" id="KW-0833">Ubl conjugation pathway</keyword>
<dbReference type="RefSeq" id="XP_040629035.1">
    <property type="nucleotide sequence ID" value="XM_040768399.1"/>
</dbReference>
<dbReference type="PANTHER" id="PTHR10589:SF17">
    <property type="entry name" value="UBIQUITIN CARBOXYL-TERMINAL HYDROLASE"/>
    <property type="match status" value="1"/>
</dbReference>